<dbReference type="OMA" id="DRKRRTN"/>
<dbReference type="EnsemblMetazoa" id="XM_022816592">
    <property type="protein sequence ID" value="XP_022672327"/>
    <property type="gene ID" value="LOC111255007"/>
</dbReference>
<dbReference type="EnsemblMetazoa" id="XM_022816600">
    <property type="protein sequence ID" value="XP_022672335"/>
    <property type="gene ID" value="LOC111255007"/>
</dbReference>
<keyword evidence="4 10" id="KW-1133">Transmembrane helix</keyword>
<dbReference type="RefSeq" id="XP_022672332.1">
    <property type="nucleotide sequence ID" value="XM_022816597.1"/>
</dbReference>
<dbReference type="RefSeq" id="XP_022672327.1">
    <property type="nucleotide sequence ID" value="XM_022816592.1"/>
</dbReference>
<dbReference type="AlphaFoldDB" id="A0A7M7KUX7"/>
<dbReference type="PANTHER" id="PTHR24235">
    <property type="entry name" value="NEUROPEPTIDE Y RECEPTOR"/>
    <property type="match status" value="1"/>
</dbReference>
<protein>
    <recommendedName>
        <fullName evidence="11">G-protein coupled receptors family 1 profile domain-containing protein</fullName>
    </recommendedName>
</protein>
<feature type="transmembrane region" description="Helical" evidence="10">
    <location>
        <begin position="224"/>
        <end position="242"/>
    </location>
</feature>
<comment type="similarity">
    <text evidence="2 9">Belongs to the G-protein coupled receptor 1 family.</text>
</comment>
<dbReference type="EnsemblMetazoa" id="XM_022816602">
    <property type="protein sequence ID" value="XP_022672337"/>
    <property type="gene ID" value="LOC111255007"/>
</dbReference>
<feature type="transmembrane region" description="Helical" evidence="10">
    <location>
        <begin position="129"/>
        <end position="155"/>
    </location>
</feature>
<proteinExistence type="inferred from homology"/>
<evidence type="ECO:0000256" key="4">
    <source>
        <dbReference type="ARBA" id="ARBA00022989"/>
    </source>
</evidence>
<keyword evidence="7 9" id="KW-0675">Receptor</keyword>
<keyword evidence="5 9" id="KW-0297">G-protein coupled receptor</keyword>
<reference evidence="12" key="1">
    <citation type="submission" date="2021-01" db="UniProtKB">
        <authorList>
            <consortium name="EnsemblMetazoa"/>
        </authorList>
    </citation>
    <scope>IDENTIFICATION</scope>
</reference>
<dbReference type="EnsemblMetazoa" id="XM_022816595">
    <property type="protein sequence ID" value="XP_022672330"/>
    <property type="gene ID" value="LOC111255007"/>
</dbReference>
<dbReference type="SMART" id="SM01381">
    <property type="entry name" value="7TM_GPCR_Srsx"/>
    <property type="match status" value="1"/>
</dbReference>
<dbReference type="RefSeq" id="XP_022672336.1">
    <property type="nucleotide sequence ID" value="XM_022816601.1"/>
</dbReference>
<dbReference type="KEGG" id="vde:111255007"/>
<comment type="subcellular location">
    <subcellularLocation>
        <location evidence="1">Membrane</location>
        <topology evidence="1">Multi-pass membrane protein</topology>
    </subcellularLocation>
</comment>
<name>A0A7M7KUX7_VARDE</name>
<dbReference type="Proteomes" id="UP000594260">
    <property type="component" value="Unplaced"/>
</dbReference>
<dbReference type="RefSeq" id="XP_022672330.1">
    <property type="nucleotide sequence ID" value="XM_022816595.1"/>
</dbReference>
<dbReference type="GO" id="GO:0005886">
    <property type="term" value="C:plasma membrane"/>
    <property type="evidence" value="ECO:0007669"/>
    <property type="project" value="TreeGrafter"/>
</dbReference>
<evidence type="ECO:0000256" key="6">
    <source>
        <dbReference type="ARBA" id="ARBA00023136"/>
    </source>
</evidence>
<dbReference type="GeneID" id="111255007"/>
<dbReference type="OrthoDB" id="9046662at2759"/>
<dbReference type="PROSITE" id="PS50262">
    <property type="entry name" value="G_PROTEIN_RECEP_F1_2"/>
    <property type="match status" value="1"/>
</dbReference>
<keyword evidence="3 9" id="KW-0812">Transmembrane</keyword>
<feature type="transmembrane region" description="Helical" evidence="10">
    <location>
        <begin position="56"/>
        <end position="80"/>
    </location>
</feature>
<dbReference type="RefSeq" id="XP_022672326.1">
    <property type="nucleotide sequence ID" value="XM_022816591.1"/>
</dbReference>
<dbReference type="EnsemblMetazoa" id="XM_022816598">
    <property type="protein sequence ID" value="XP_022672333"/>
    <property type="gene ID" value="LOC111255007"/>
</dbReference>
<keyword evidence="13" id="KW-1185">Reference proteome</keyword>
<dbReference type="Gene3D" id="1.20.1070.10">
    <property type="entry name" value="Rhodopsin 7-helix transmembrane proteins"/>
    <property type="match status" value="1"/>
</dbReference>
<dbReference type="InterPro" id="IPR000611">
    <property type="entry name" value="NPY_rcpt"/>
</dbReference>
<feature type="domain" description="G-protein coupled receptors family 1 profile" evidence="11">
    <location>
        <begin position="71"/>
        <end position="330"/>
    </location>
</feature>
<dbReference type="GO" id="GO:0042923">
    <property type="term" value="F:neuropeptide binding"/>
    <property type="evidence" value="ECO:0007669"/>
    <property type="project" value="TreeGrafter"/>
</dbReference>
<evidence type="ECO:0000313" key="12">
    <source>
        <dbReference type="EnsemblMetazoa" id="XP_022672340"/>
    </source>
</evidence>
<evidence type="ECO:0000256" key="7">
    <source>
        <dbReference type="ARBA" id="ARBA00023170"/>
    </source>
</evidence>
<dbReference type="RefSeq" id="XP_022672338.1">
    <property type="nucleotide sequence ID" value="XM_022816603.1"/>
</dbReference>
<evidence type="ECO:0000313" key="13">
    <source>
        <dbReference type="Proteomes" id="UP000594260"/>
    </source>
</evidence>
<dbReference type="PROSITE" id="PS00237">
    <property type="entry name" value="G_PROTEIN_RECEP_F1_1"/>
    <property type="match status" value="1"/>
</dbReference>
<feature type="transmembrane region" description="Helical" evidence="10">
    <location>
        <begin position="92"/>
        <end position="117"/>
    </location>
</feature>
<dbReference type="EnsemblMetazoa" id="XM_022816599">
    <property type="protein sequence ID" value="XP_022672334"/>
    <property type="gene ID" value="LOC111255007"/>
</dbReference>
<dbReference type="InParanoid" id="A0A7M7KUX7"/>
<evidence type="ECO:0000256" key="10">
    <source>
        <dbReference type="SAM" id="Phobius"/>
    </source>
</evidence>
<dbReference type="PRINTS" id="PR01012">
    <property type="entry name" value="NRPEPTIDEYR"/>
</dbReference>
<accession>A0A7M7KUX7</accession>
<dbReference type="InterPro" id="IPR000276">
    <property type="entry name" value="GPCR_Rhodpsn"/>
</dbReference>
<evidence type="ECO:0000256" key="2">
    <source>
        <dbReference type="ARBA" id="ARBA00010663"/>
    </source>
</evidence>
<dbReference type="EnsemblMetazoa" id="XM_022816594">
    <property type="protein sequence ID" value="XP_022672329"/>
    <property type="gene ID" value="LOC111255007"/>
</dbReference>
<dbReference type="GO" id="GO:0043005">
    <property type="term" value="C:neuron projection"/>
    <property type="evidence" value="ECO:0007669"/>
    <property type="project" value="TreeGrafter"/>
</dbReference>
<organism evidence="12 13">
    <name type="scientific">Varroa destructor</name>
    <name type="common">Honeybee mite</name>
    <dbReference type="NCBI Taxonomy" id="109461"/>
    <lineage>
        <taxon>Eukaryota</taxon>
        <taxon>Metazoa</taxon>
        <taxon>Ecdysozoa</taxon>
        <taxon>Arthropoda</taxon>
        <taxon>Chelicerata</taxon>
        <taxon>Arachnida</taxon>
        <taxon>Acari</taxon>
        <taxon>Parasitiformes</taxon>
        <taxon>Mesostigmata</taxon>
        <taxon>Gamasina</taxon>
        <taxon>Dermanyssoidea</taxon>
        <taxon>Varroidae</taxon>
        <taxon>Varroa</taxon>
    </lineage>
</organism>
<dbReference type="FunFam" id="1.20.1070.10:FF:000291">
    <property type="entry name" value="Predicted protein"/>
    <property type="match status" value="1"/>
</dbReference>
<dbReference type="EnsemblMetazoa" id="XM_022816593">
    <property type="protein sequence ID" value="XP_022672328"/>
    <property type="gene ID" value="LOC111255007"/>
</dbReference>
<evidence type="ECO:0000256" key="8">
    <source>
        <dbReference type="ARBA" id="ARBA00023224"/>
    </source>
</evidence>
<dbReference type="PRINTS" id="PR00237">
    <property type="entry name" value="GPCRRHODOPSN"/>
</dbReference>
<dbReference type="Pfam" id="PF00001">
    <property type="entry name" value="7tm_1"/>
    <property type="match status" value="1"/>
</dbReference>
<dbReference type="SUPFAM" id="SSF81321">
    <property type="entry name" value="Family A G protein-coupled receptor-like"/>
    <property type="match status" value="1"/>
</dbReference>
<evidence type="ECO:0000256" key="3">
    <source>
        <dbReference type="ARBA" id="ARBA00022692"/>
    </source>
</evidence>
<dbReference type="EnsemblMetazoa" id="XM_022816601">
    <property type="protein sequence ID" value="XP_022672336"/>
    <property type="gene ID" value="LOC111255007"/>
</dbReference>
<dbReference type="RefSeq" id="XP_022672335.1">
    <property type="nucleotide sequence ID" value="XM_022816600.1"/>
</dbReference>
<dbReference type="InterPro" id="IPR017452">
    <property type="entry name" value="GPCR_Rhodpsn_7TM"/>
</dbReference>
<dbReference type="RefSeq" id="XP_022672329.1">
    <property type="nucleotide sequence ID" value="XM_022816594.1"/>
</dbReference>
<feature type="transmembrane region" description="Helical" evidence="10">
    <location>
        <begin position="167"/>
        <end position="193"/>
    </location>
</feature>
<evidence type="ECO:0000256" key="5">
    <source>
        <dbReference type="ARBA" id="ARBA00023040"/>
    </source>
</evidence>
<dbReference type="RefSeq" id="XP_022672337.1">
    <property type="nucleotide sequence ID" value="XM_022816602.1"/>
</dbReference>
<dbReference type="EnsemblMetazoa" id="XM_022816596">
    <property type="protein sequence ID" value="XP_022672331"/>
    <property type="gene ID" value="LOC111255007"/>
</dbReference>
<feature type="transmembrane region" description="Helical" evidence="10">
    <location>
        <begin position="307"/>
        <end position="333"/>
    </location>
</feature>
<dbReference type="PANTHER" id="PTHR24235:SF29">
    <property type="entry name" value="GH23382P"/>
    <property type="match status" value="1"/>
</dbReference>
<evidence type="ECO:0000256" key="1">
    <source>
        <dbReference type="ARBA" id="ARBA00004141"/>
    </source>
</evidence>
<dbReference type="EnsemblMetazoa" id="XM_022816605">
    <property type="protein sequence ID" value="XP_022672340"/>
    <property type="gene ID" value="LOC111255007"/>
</dbReference>
<evidence type="ECO:0000256" key="9">
    <source>
        <dbReference type="RuleBase" id="RU000688"/>
    </source>
</evidence>
<sequence length="420" mass="47582">MSTSVRTMNDVEAILEQLLSNQSNFSSPDLEGLGWYHDNDSSLYENPPSQLLFESILAIIYTIICVVGLSGNLLVCWVVLRNRHMRTVTNFFITNLGLADILLCTLAGPVTAIEYILEDWVFGQLLCHLLPYSLGVSVYLSVLTLMSIAIDRYLVILHPFRPRMKELTCLFVIALIWVISLILTLPYGMFMAIRPATADVPRDICFEDWPDERYRKTFTSATSILQFIVPFIVMALCYVRVCSRLAVRAKYMPGAKSQQKEELERKRAKRTNRMLITMVVIFGASWLPLNMFHVIMDFNPEYTAWKYANIVFFVTHAIAMSSACYNPFLYAWLNENFRKEFKLVLPCFFSKNVLINTSVRKTNGIEAPMEPTAVNADRSSRQPLLTSNVQPLTDLAETTANAGRTESTVLAANPVSSCNV</sequence>
<dbReference type="RefSeq" id="XP_022672340.1">
    <property type="nucleotide sequence ID" value="XM_022816605.1"/>
</dbReference>
<dbReference type="RefSeq" id="XP_022672325.1">
    <property type="nucleotide sequence ID" value="XM_022816590.1"/>
</dbReference>
<dbReference type="RefSeq" id="XP_022672339.1">
    <property type="nucleotide sequence ID" value="XM_022816604.1"/>
</dbReference>
<dbReference type="GO" id="GO:0004983">
    <property type="term" value="F:neuropeptide Y receptor activity"/>
    <property type="evidence" value="ECO:0007669"/>
    <property type="project" value="InterPro"/>
</dbReference>
<dbReference type="CDD" id="cd15203">
    <property type="entry name" value="7tmA_NPYR-like"/>
    <property type="match status" value="1"/>
</dbReference>
<dbReference type="RefSeq" id="XP_022672333.1">
    <property type="nucleotide sequence ID" value="XM_022816598.1"/>
</dbReference>
<dbReference type="RefSeq" id="XP_022672331.1">
    <property type="nucleotide sequence ID" value="XM_022816596.1"/>
</dbReference>
<dbReference type="RefSeq" id="XP_022672334.1">
    <property type="nucleotide sequence ID" value="XM_022816599.1"/>
</dbReference>
<keyword evidence="8 9" id="KW-0807">Transducer</keyword>
<evidence type="ECO:0000259" key="11">
    <source>
        <dbReference type="PROSITE" id="PS50262"/>
    </source>
</evidence>
<feature type="transmembrane region" description="Helical" evidence="10">
    <location>
        <begin position="275"/>
        <end position="295"/>
    </location>
</feature>
<dbReference type="EnsemblMetazoa" id="XM_022816604">
    <property type="protein sequence ID" value="XP_022672339"/>
    <property type="gene ID" value="LOC111255007"/>
</dbReference>
<dbReference type="FunCoup" id="A0A7M7KUX7">
    <property type="interactions" value="53"/>
</dbReference>
<dbReference type="EnsemblMetazoa" id="XM_022816603">
    <property type="protein sequence ID" value="XP_022672338"/>
    <property type="gene ID" value="LOC111255007"/>
</dbReference>
<dbReference type="RefSeq" id="XP_022672328.1">
    <property type="nucleotide sequence ID" value="XM_022816593.1"/>
</dbReference>
<dbReference type="EnsemblMetazoa" id="XM_022816597">
    <property type="protein sequence ID" value="XP_022672332"/>
    <property type="gene ID" value="LOC111255007"/>
</dbReference>
<dbReference type="EnsemblMetazoa" id="XM_022816591">
    <property type="protein sequence ID" value="XP_022672326"/>
    <property type="gene ID" value="LOC111255007"/>
</dbReference>
<keyword evidence="6 10" id="KW-0472">Membrane</keyword>
<dbReference type="EnsemblMetazoa" id="XM_022816590">
    <property type="protein sequence ID" value="XP_022672325"/>
    <property type="gene ID" value="LOC111255007"/>
</dbReference>